<organism evidence="2 3">
    <name type="scientific">Halorubrum glutamatedens</name>
    <dbReference type="NCBI Taxonomy" id="2707018"/>
    <lineage>
        <taxon>Archaea</taxon>
        <taxon>Methanobacteriati</taxon>
        <taxon>Methanobacteriota</taxon>
        <taxon>Stenosarchaea group</taxon>
        <taxon>Halobacteria</taxon>
        <taxon>Halobacteriales</taxon>
        <taxon>Haloferacaceae</taxon>
        <taxon>Halorubrum</taxon>
    </lineage>
</organism>
<dbReference type="RefSeq" id="WP_122106685.1">
    <property type="nucleotide sequence ID" value="NZ_JBHSKV010000009.1"/>
</dbReference>
<evidence type="ECO:0000256" key="1">
    <source>
        <dbReference type="SAM" id="MobiDB-lite"/>
    </source>
</evidence>
<proteinExistence type="predicted"/>
<feature type="region of interest" description="Disordered" evidence="1">
    <location>
        <begin position="277"/>
        <end position="303"/>
    </location>
</feature>
<gene>
    <name evidence="2" type="ORF">ACFPJA_07445</name>
</gene>
<dbReference type="EMBL" id="JBHSKV010000009">
    <property type="protein sequence ID" value="MFC5134552.1"/>
    <property type="molecule type" value="Genomic_DNA"/>
</dbReference>
<accession>A0ABD5QRF2</accession>
<protein>
    <submittedName>
        <fullName evidence="2">Uncharacterized protein</fullName>
    </submittedName>
</protein>
<evidence type="ECO:0000313" key="2">
    <source>
        <dbReference type="EMBL" id="MFC5134552.1"/>
    </source>
</evidence>
<dbReference type="Proteomes" id="UP001596145">
    <property type="component" value="Unassembled WGS sequence"/>
</dbReference>
<sequence>MTRGGIIRRVRTILAATASWLRTVGRRVLGRTRGDSSSGDLHTRVTFRACVDAVIPTTPELADELGPEHVPGGNDVGVAEFLARYVGDRVQIGIPHTRHDVDVVKPIANVLDAAALKLISRGDNEDEPNEERPVAFFEGADVPADRIRDVAGPFARLSPRDRLRAIHVLDEIEAQFTLPDGRFVEFDGGLVGQLVVGFPKLIYYSEWDGYPDPESMPFGQDHPNDPASVQGWRQTGFPGFTNGYACLRGYLGTEDGTLGSEDAWTTIDDRDGSSVSLFESPGRFRENDYDTDGYVEPYPEGGV</sequence>
<reference evidence="2 3" key="1">
    <citation type="journal article" date="2019" name="Int. J. Syst. Evol. Microbiol.">
        <title>The Global Catalogue of Microorganisms (GCM) 10K type strain sequencing project: providing services to taxonomists for standard genome sequencing and annotation.</title>
        <authorList>
            <consortium name="The Broad Institute Genomics Platform"/>
            <consortium name="The Broad Institute Genome Sequencing Center for Infectious Disease"/>
            <person name="Wu L."/>
            <person name="Ma J."/>
        </authorList>
    </citation>
    <scope>NUCLEOTIDE SEQUENCE [LARGE SCALE GENOMIC DNA]</scope>
    <source>
        <strain evidence="2 3">CGMCC 1.16026</strain>
    </source>
</reference>
<name>A0ABD5QRF2_9EURY</name>
<dbReference type="AlphaFoldDB" id="A0ABD5QRF2"/>
<comment type="caution">
    <text evidence="2">The sequence shown here is derived from an EMBL/GenBank/DDBJ whole genome shotgun (WGS) entry which is preliminary data.</text>
</comment>
<evidence type="ECO:0000313" key="3">
    <source>
        <dbReference type="Proteomes" id="UP001596145"/>
    </source>
</evidence>
<keyword evidence="3" id="KW-1185">Reference proteome</keyword>